<feature type="region of interest" description="Disordered" evidence="1">
    <location>
        <begin position="105"/>
        <end position="164"/>
    </location>
</feature>
<comment type="caution">
    <text evidence="2">The sequence shown here is derived from an EMBL/GenBank/DDBJ whole genome shotgun (WGS) entry which is preliminary data.</text>
</comment>
<feature type="compositionally biased region" description="Low complexity" evidence="1">
    <location>
        <begin position="116"/>
        <end position="125"/>
    </location>
</feature>
<keyword evidence="3" id="KW-1185">Reference proteome</keyword>
<proteinExistence type="predicted"/>
<evidence type="ECO:0000313" key="2">
    <source>
        <dbReference type="EMBL" id="KAK7058644.1"/>
    </source>
</evidence>
<evidence type="ECO:0008006" key="4">
    <source>
        <dbReference type="Google" id="ProtNLM"/>
    </source>
</evidence>
<feature type="region of interest" description="Disordered" evidence="1">
    <location>
        <begin position="12"/>
        <end position="38"/>
    </location>
</feature>
<organism evidence="2 3">
    <name type="scientific">Paramarasmius palmivorus</name>
    <dbReference type="NCBI Taxonomy" id="297713"/>
    <lineage>
        <taxon>Eukaryota</taxon>
        <taxon>Fungi</taxon>
        <taxon>Dikarya</taxon>
        <taxon>Basidiomycota</taxon>
        <taxon>Agaricomycotina</taxon>
        <taxon>Agaricomycetes</taxon>
        <taxon>Agaricomycetidae</taxon>
        <taxon>Agaricales</taxon>
        <taxon>Marasmiineae</taxon>
        <taxon>Marasmiaceae</taxon>
        <taxon>Paramarasmius</taxon>
    </lineage>
</organism>
<dbReference type="EMBL" id="JAYKXP010000005">
    <property type="protein sequence ID" value="KAK7058644.1"/>
    <property type="molecule type" value="Genomic_DNA"/>
</dbReference>
<evidence type="ECO:0000256" key="1">
    <source>
        <dbReference type="SAM" id="MobiDB-lite"/>
    </source>
</evidence>
<feature type="region of interest" description="Disordered" evidence="1">
    <location>
        <begin position="196"/>
        <end position="215"/>
    </location>
</feature>
<accession>A0AAW0E3U1</accession>
<feature type="compositionally biased region" description="Polar residues" evidence="1">
    <location>
        <begin position="126"/>
        <end position="136"/>
    </location>
</feature>
<name>A0AAW0E3U1_9AGAR</name>
<gene>
    <name evidence="2" type="ORF">VNI00_002280</name>
</gene>
<protein>
    <recommendedName>
        <fullName evidence="4">Clr5 domain-containing protein</fullName>
    </recommendedName>
</protein>
<evidence type="ECO:0000313" key="3">
    <source>
        <dbReference type="Proteomes" id="UP001383192"/>
    </source>
</evidence>
<reference evidence="2 3" key="1">
    <citation type="submission" date="2024-01" db="EMBL/GenBank/DDBJ databases">
        <title>A draft genome for a cacao thread blight-causing isolate of Paramarasmius palmivorus.</title>
        <authorList>
            <person name="Baruah I.K."/>
            <person name="Bukari Y."/>
            <person name="Amoako-Attah I."/>
            <person name="Meinhardt L.W."/>
            <person name="Bailey B.A."/>
            <person name="Cohen S.P."/>
        </authorList>
    </citation>
    <scope>NUCLEOTIDE SEQUENCE [LARGE SCALE GENOMIC DNA]</scope>
    <source>
        <strain evidence="2 3">GH-12</strain>
    </source>
</reference>
<sequence length="517" mass="56369">MSASSVNIFAVSSTENAKKRKRNVATEEDASDIYDSNGKTRRVNPAKLAERLDPGLVKEMDAYIKPGAYMPSFAIRKELQERYQVDRRHLYDYFHSRGLRVAKEDRHSNLTRSRQAKAAAAAASAMVSNEPRTSSHTPKDASLPVKKTAQKATKAPRLPLTPAHTNAPILAGAEESHPKSSLEDCPTSKEECLVYPKSRTPSPEPEFSLPVKDVSPPIPIRNDSSSYELGVLSVPNYVMDATQSSLPSPLAEHSIDATFVEHPDESTLIQDDESFCPVAFAKETADFDLSEYLNLDLDAEPVGVYPFFDTTPTPMINLDSSMSLSDRQGFYDLVKDAPSTLHQGSPVVGTVPNRVPVSQSSSAQRTNVVTQHSAGFPNNLVDLLLNGPLQSDIQAKAANRTGYPPPASVTNLPLAPLSLQRTTQLLQTSRTIPSAHPSHVVTEDSKPSSASCHCSAQTGAGAFTMNDYMYDYSIDSACLGVRPSSISFQAQQRYYQYGPRPHIQRSSRFRAISAGGI</sequence>
<dbReference type="AlphaFoldDB" id="A0AAW0E3U1"/>
<dbReference type="Proteomes" id="UP001383192">
    <property type="component" value="Unassembled WGS sequence"/>
</dbReference>
<feature type="region of interest" description="Disordered" evidence="1">
    <location>
        <begin position="431"/>
        <end position="450"/>
    </location>
</feature>